<dbReference type="Gene3D" id="2.40.260.10">
    <property type="entry name" value="Sortase"/>
    <property type="match status" value="1"/>
</dbReference>
<gene>
    <name evidence="3" type="ORF">GU243_06665</name>
</gene>
<keyword evidence="2" id="KW-0812">Transmembrane</keyword>
<organism evidence="3 4">
    <name type="scientific">Pseudarthrobacter psychrotolerans</name>
    <dbReference type="NCBI Taxonomy" id="2697569"/>
    <lineage>
        <taxon>Bacteria</taxon>
        <taxon>Bacillati</taxon>
        <taxon>Actinomycetota</taxon>
        <taxon>Actinomycetes</taxon>
        <taxon>Micrococcales</taxon>
        <taxon>Micrococcaceae</taxon>
        <taxon>Pseudarthrobacter</taxon>
    </lineage>
</organism>
<dbReference type="Proteomes" id="UP000464186">
    <property type="component" value="Chromosome"/>
</dbReference>
<keyword evidence="2" id="KW-1133">Transmembrane helix</keyword>
<feature type="compositionally biased region" description="Polar residues" evidence="1">
    <location>
        <begin position="8"/>
        <end position="18"/>
    </location>
</feature>
<protein>
    <submittedName>
        <fullName evidence="3">Sortase</fullName>
    </submittedName>
</protein>
<proteinExistence type="predicted"/>
<sequence>MDSDHSTESTASTPSQDQDQADRLPEAGRGRIFTAKSIVFVVLCGVLAYLAFAFLPFLAGPGASPAVTGIAVQQTAPAQASFTPTPTPTPTPSVATSAPVPAGPAASPPQRLVYPAADIDVVLHPLDPTGEDQATQTIEPPPTMDGYWLTPYGVPGAGSVNTTYVAGHSWTDRDAPFNHLSAKAQAGDRLTVVTATGEVAYVVDSVTTYVKSGLKDSPIWQVAPNRLVLISCYTGDFWGTNVVVVASPEDPRLRLNK</sequence>
<dbReference type="InterPro" id="IPR042001">
    <property type="entry name" value="Sortase_F"/>
</dbReference>
<keyword evidence="4" id="KW-1185">Reference proteome</keyword>
<evidence type="ECO:0000313" key="3">
    <source>
        <dbReference type="EMBL" id="QHK19477.1"/>
    </source>
</evidence>
<evidence type="ECO:0000256" key="1">
    <source>
        <dbReference type="SAM" id="MobiDB-lite"/>
    </source>
</evidence>
<feature type="region of interest" description="Disordered" evidence="1">
    <location>
        <begin position="79"/>
        <end position="107"/>
    </location>
</feature>
<dbReference type="KEGG" id="psey:GU243_06665"/>
<keyword evidence="2" id="KW-0472">Membrane</keyword>
<accession>A0A6P1NKZ8</accession>
<feature type="region of interest" description="Disordered" evidence="1">
    <location>
        <begin position="1"/>
        <end position="22"/>
    </location>
</feature>
<dbReference type="CDD" id="cd05829">
    <property type="entry name" value="Sortase_F"/>
    <property type="match status" value="1"/>
</dbReference>
<evidence type="ECO:0000313" key="4">
    <source>
        <dbReference type="Proteomes" id="UP000464186"/>
    </source>
</evidence>
<feature type="compositionally biased region" description="Low complexity" evidence="1">
    <location>
        <begin position="92"/>
        <end position="107"/>
    </location>
</feature>
<evidence type="ECO:0000256" key="2">
    <source>
        <dbReference type="SAM" id="Phobius"/>
    </source>
</evidence>
<dbReference type="InterPro" id="IPR023365">
    <property type="entry name" value="Sortase_dom-sf"/>
</dbReference>
<feature type="transmembrane region" description="Helical" evidence="2">
    <location>
        <begin position="38"/>
        <end position="59"/>
    </location>
</feature>
<name>A0A6P1NKZ8_9MICC</name>
<dbReference type="SUPFAM" id="SSF63817">
    <property type="entry name" value="Sortase"/>
    <property type="match status" value="1"/>
</dbReference>
<dbReference type="EMBL" id="CP047898">
    <property type="protein sequence ID" value="QHK19477.1"/>
    <property type="molecule type" value="Genomic_DNA"/>
</dbReference>
<dbReference type="AlphaFoldDB" id="A0A6P1NKZ8"/>
<reference evidence="3 4" key="1">
    <citation type="submission" date="2020-01" db="EMBL/GenBank/DDBJ databases">
        <title>Pseudarthrobacter psychrotolerans sp. nov., isolated from antarctic soil.</title>
        <authorList>
            <person name="Shin Y."/>
            <person name="Park W."/>
        </authorList>
    </citation>
    <scope>NUCLEOTIDE SEQUENCE [LARGE SCALE GENOMIC DNA]</scope>
    <source>
        <strain evidence="3 4">YJ56</strain>
    </source>
</reference>